<comment type="caution">
    <text evidence="2">The sequence shown here is derived from an EMBL/GenBank/DDBJ whole genome shotgun (WGS) entry which is preliminary data.</text>
</comment>
<proteinExistence type="predicted"/>
<organism evidence="2 3">
    <name type="scientific">Apophysomyces ossiformis</name>
    <dbReference type="NCBI Taxonomy" id="679940"/>
    <lineage>
        <taxon>Eukaryota</taxon>
        <taxon>Fungi</taxon>
        <taxon>Fungi incertae sedis</taxon>
        <taxon>Mucoromycota</taxon>
        <taxon>Mucoromycotina</taxon>
        <taxon>Mucoromycetes</taxon>
        <taxon>Mucorales</taxon>
        <taxon>Mucorineae</taxon>
        <taxon>Mucoraceae</taxon>
        <taxon>Apophysomyces</taxon>
    </lineage>
</organism>
<gene>
    <name evidence="2" type="ORF">EC973_003908</name>
</gene>
<protein>
    <submittedName>
        <fullName evidence="2">Uncharacterized protein</fullName>
    </submittedName>
</protein>
<evidence type="ECO:0000313" key="2">
    <source>
        <dbReference type="EMBL" id="KAF7721947.1"/>
    </source>
</evidence>
<evidence type="ECO:0000313" key="3">
    <source>
        <dbReference type="Proteomes" id="UP000605846"/>
    </source>
</evidence>
<dbReference type="AlphaFoldDB" id="A0A8H7BHG1"/>
<dbReference type="EMBL" id="JABAYA010000223">
    <property type="protein sequence ID" value="KAF7721947.1"/>
    <property type="molecule type" value="Genomic_DNA"/>
</dbReference>
<reference evidence="2" key="1">
    <citation type="submission" date="2020-01" db="EMBL/GenBank/DDBJ databases">
        <title>Genome Sequencing of Three Apophysomyces-Like Fungal Strains Confirms a Novel Fungal Genus in the Mucoromycota with divergent Burkholderia-like Endosymbiotic Bacteria.</title>
        <authorList>
            <person name="Stajich J.E."/>
            <person name="Macias A.M."/>
            <person name="Carter-House D."/>
            <person name="Lovett B."/>
            <person name="Kasson L.R."/>
            <person name="Berry K."/>
            <person name="Grigoriev I."/>
            <person name="Chang Y."/>
            <person name="Spatafora J."/>
            <person name="Kasson M.T."/>
        </authorList>
    </citation>
    <scope>NUCLEOTIDE SEQUENCE</scope>
    <source>
        <strain evidence="2">NRRL A-21654</strain>
    </source>
</reference>
<feature type="region of interest" description="Disordered" evidence="1">
    <location>
        <begin position="111"/>
        <end position="131"/>
    </location>
</feature>
<accession>A0A8H7BHG1</accession>
<sequence>MDVRHHEVIAHYLLTAIEKGERPTLHGFVQEQRKFIAENTQIDEKLSDVWSMRFGKVAQELDITIPKTRIKPDWASVALEMLSCLASESAKSSTPPAPIMTASTKSIISVVSPSRSSSRSTPSSSRSSSRSVIDPMGFVLQASKTDSILLTETAKESFRLKYNALDQDKKWKLPSGAVVEDIMFNFGMKCEYEHPVHSFVLCLDDPCWSKEFEECDLKAIFEEGDPCLPSIHSGARNFLNAFNIPGDKASEEAVIHELWTTATSFGFFDPWECFDEDWLQSTILHLLSYYRWGFIDKLHDQGSEMDLVVYLWSLLDRCFHQLPVVTRRDQLCLATSARANENRAITDLVLFKDGVEFGLAECGKQEEAAIGKKEIVESQLLCPKTMKDMFVRAAAKGNNDESTIRGLRIVGLHQTAFRFHMTVMDCPRGYVCRILASKEYEIPIQANLIPSKLLPILELTLQAKSIVKSSIELLEKQQKMKEEMPQDFAYKSTTGLVIPQALNVFYKEKQMNLTSDNSFAVIPSLLSFSLCSVLPNHNLLVGPFMLKIFLFMSWNEDTRVSAFMHPNTLTA</sequence>
<dbReference type="Proteomes" id="UP000605846">
    <property type="component" value="Unassembled WGS sequence"/>
</dbReference>
<evidence type="ECO:0000256" key="1">
    <source>
        <dbReference type="SAM" id="MobiDB-lite"/>
    </source>
</evidence>
<keyword evidence="3" id="KW-1185">Reference proteome</keyword>
<dbReference type="OrthoDB" id="2279444at2759"/>
<name>A0A8H7BHG1_9FUNG</name>